<keyword evidence="2" id="KW-1185">Reference proteome</keyword>
<comment type="caution">
    <text evidence="1">The sequence shown here is derived from an EMBL/GenBank/DDBJ whole genome shotgun (WGS) entry which is preliminary data.</text>
</comment>
<reference evidence="1" key="1">
    <citation type="journal article" date="2021" name="Sci. Rep.">
        <title>Diploid genomic architecture of Nitzschia inconspicua, an elite biomass production diatom.</title>
        <authorList>
            <person name="Oliver A."/>
            <person name="Podell S."/>
            <person name="Pinowska A."/>
            <person name="Traller J.C."/>
            <person name="Smith S.R."/>
            <person name="McClure R."/>
            <person name="Beliaev A."/>
            <person name="Bohutskyi P."/>
            <person name="Hill E.A."/>
            <person name="Rabines A."/>
            <person name="Zheng H."/>
            <person name="Allen L.Z."/>
            <person name="Kuo A."/>
            <person name="Grigoriev I.V."/>
            <person name="Allen A.E."/>
            <person name="Hazlebeck D."/>
            <person name="Allen E.E."/>
        </authorList>
    </citation>
    <scope>NUCLEOTIDE SEQUENCE</scope>
    <source>
        <strain evidence="1">Hildebrandi</strain>
    </source>
</reference>
<protein>
    <submittedName>
        <fullName evidence="1">Uncharacterized protein</fullName>
    </submittedName>
</protein>
<gene>
    <name evidence="1" type="ORF">IV203_032405</name>
</gene>
<dbReference type="AlphaFoldDB" id="A0A9K3KKN9"/>
<evidence type="ECO:0000313" key="2">
    <source>
        <dbReference type="Proteomes" id="UP000693970"/>
    </source>
</evidence>
<dbReference type="Proteomes" id="UP000693970">
    <property type="component" value="Unassembled WGS sequence"/>
</dbReference>
<organism evidence="1 2">
    <name type="scientific">Nitzschia inconspicua</name>
    <dbReference type="NCBI Taxonomy" id="303405"/>
    <lineage>
        <taxon>Eukaryota</taxon>
        <taxon>Sar</taxon>
        <taxon>Stramenopiles</taxon>
        <taxon>Ochrophyta</taxon>
        <taxon>Bacillariophyta</taxon>
        <taxon>Bacillariophyceae</taxon>
        <taxon>Bacillariophycidae</taxon>
        <taxon>Bacillariales</taxon>
        <taxon>Bacillariaceae</taxon>
        <taxon>Nitzschia</taxon>
    </lineage>
</organism>
<name>A0A9K3KKN9_9STRA</name>
<dbReference type="EMBL" id="JAGRRH010000022">
    <property type="protein sequence ID" value="KAG7344874.1"/>
    <property type="molecule type" value="Genomic_DNA"/>
</dbReference>
<proteinExistence type="predicted"/>
<reference evidence="1" key="2">
    <citation type="submission" date="2021-04" db="EMBL/GenBank/DDBJ databases">
        <authorList>
            <person name="Podell S."/>
        </authorList>
    </citation>
    <scope>NUCLEOTIDE SEQUENCE</scope>
    <source>
        <strain evidence="1">Hildebrandi</strain>
    </source>
</reference>
<accession>A0A9K3KKN9</accession>
<evidence type="ECO:0000313" key="1">
    <source>
        <dbReference type="EMBL" id="KAG7344874.1"/>
    </source>
</evidence>
<sequence>MFDRYFLGMMAANDAKTSHFPTVDAFRPVEVPKHGDDDAETNTLTELGFPDAVEETIPVFTLLPQVLPIPPSFSVPVGLQVDQPLPQGRTYYPAFEAWCAAIRHCHSYNVGRPLNTPTGNWLFQATSFADWEELNAVDKNDPNSVEVNTAPTPVPEYSATALAICDRITAISEASLLYWYQDAQLSAEESLFLHPAGPQQQAQPPSSSSDVFLTLAKSLTDAKSSKDHIDSQDFDALLIKYRLLLSYTPDGASLIYAELAPAIKAAFRLRNNVTRANQVRQAYKNFVDLQEARVDSCYQFAHFLVDQIDTPFVNALVAFNCAQNASFTSLVATENAVYDEELADEDTTRRTKRSTHLFIHGDQQTVNDIIRGANNYLFFLGCDQDFPLCGCPESPTSSLLVPRQELVGGVRARLCGWNSWTRVAAARR</sequence>